<dbReference type="Proteomes" id="UP000230843">
    <property type="component" value="Unassembled WGS sequence"/>
</dbReference>
<evidence type="ECO:0000313" key="2">
    <source>
        <dbReference type="Proteomes" id="UP000230843"/>
    </source>
</evidence>
<dbReference type="AlphaFoldDB" id="A0A2M7Z661"/>
<proteinExistence type="predicted"/>
<comment type="caution">
    <text evidence="1">The sequence shown here is derived from an EMBL/GenBank/DDBJ whole genome shotgun (WGS) entry which is preliminary data.</text>
</comment>
<gene>
    <name evidence="1" type="ORF">CO137_03540</name>
</gene>
<evidence type="ECO:0008006" key="3">
    <source>
        <dbReference type="Google" id="ProtNLM"/>
    </source>
</evidence>
<reference evidence="2" key="1">
    <citation type="submission" date="2017-09" db="EMBL/GenBank/DDBJ databases">
        <title>Depth-based differentiation of microbial function through sediment-hosted aquifers and enrichment of novel symbionts in the deep terrestrial subsurface.</title>
        <authorList>
            <person name="Probst A.J."/>
            <person name="Ladd B."/>
            <person name="Jarett J.K."/>
            <person name="Geller-Mcgrath D.E."/>
            <person name="Sieber C.M.K."/>
            <person name="Emerson J.B."/>
            <person name="Anantharaman K."/>
            <person name="Thomas B.C."/>
            <person name="Malmstrom R."/>
            <person name="Stieglmeier M."/>
            <person name="Klingl A."/>
            <person name="Woyke T."/>
            <person name="Ryan C.M."/>
            <person name="Banfield J.F."/>
        </authorList>
    </citation>
    <scope>NUCLEOTIDE SEQUENCE [LARGE SCALE GENOMIC DNA]</scope>
</reference>
<accession>A0A2M7Z661</accession>
<organism evidence="1 2">
    <name type="scientific">Candidatus Magasanikbacteria bacterium CG_4_9_14_3_um_filter_32_9</name>
    <dbReference type="NCBI Taxonomy" id="1974644"/>
    <lineage>
        <taxon>Bacteria</taxon>
        <taxon>Candidatus Magasanikiibacteriota</taxon>
    </lineage>
</organism>
<dbReference type="EMBL" id="PFVJ01000076">
    <property type="protein sequence ID" value="PJA89575.1"/>
    <property type="molecule type" value="Genomic_DNA"/>
</dbReference>
<evidence type="ECO:0000313" key="1">
    <source>
        <dbReference type="EMBL" id="PJA89575.1"/>
    </source>
</evidence>
<sequence>MNYLSEIKRRKSESFEAFMRRVKRSWQQSGKLIQARKIKYFDPKKSKNLQKNLAIKKAHKVEKVTYLRKIGRMPEEEERFGRK</sequence>
<protein>
    <recommendedName>
        <fullName evidence="3">30S ribosomal protein S21</fullName>
    </recommendedName>
</protein>
<name>A0A2M7Z661_9BACT</name>